<dbReference type="SUPFAM" id="SSF141086">
    <property type="entry name" value="Agglutinin HPA-like"/>
    <property type="match status" value="1"/>
</dbReference>
<dbReference type="AlphaFoldDB" id="A0A316GHP1"/>
<dbReference type="Proteomes" id="UP000245708">
    <property type="component" value="Unassembled WGS sequence"/>
</dbReference>
<dbReference type="RefSeq" id="WP_109669257.1">
    <property type="nucleotide sequence ID" value="NZ_QGGW01000007.1"/>
</dbReference>
<dbReference type="OrthoDB" id="7658568at2"/>
<protein>
    <submittedName>
        <fullName evidence="2">H-type lectin domain-containing protein</fullName>
    </submittedName>
</protein>
<dbReference type="InterPro" id="IPR037221">
    <property type="entry name" value="H-type_lectin_dom_sf"/>
</dbReference>
<organism evidence="2 3">
    <name type="scientific">Roseicyclus mahoneyensis</name>
    <dbReference type="NCBI Taxonomy" id="164332"/>
    <lineage>
        <taxon>Bacteria</taxon>
        <taxon>Pseudomonadati</taxon>
        <taxon>Pseudomonadota</taxon>
        <taxon>Alphaproteobacteria</taxon>
        <taxon>Rhodobacterales</taxon>
        <taxon>Roseobacteraceae</taxon>
        <taxon>Roseicyclus</taxon>
    </lineage>
</organism>
<dbReference type="GO" id="GO:0070492">
    <property type="term" value="F:oligosaccharide binding"/>
    <property type="evidence" value="ECO:0007669"/>
    <property type="project" value="TreeGrafter"/>
</dbReference>
<dbReference type="GO" id="GO:0030247">
    <property type="term" value="F:polysaccharide binding"/>
    <property type="evidence" value="ECO:0007669"/>
    <property type="project" value="TreeGrafter"/>
</dbReference>
<dbReference type="GO" id="GO:0098609">
    <property type="term" value="P:cell-cell adhesion"/>
    <property type="evidence" value="ECO:0007669"/>
    <property type="project" value="TreeGrafter"/>
</dbReference>
<dbReference type="PANTHER" id="PTHR46938">
    <property type="entry name" value="DISCOIDIN-1 SUBUNIT A-RELATED-RELATED"/>
    <property type="match status" value="1"/>
</dbReference>
<proteinExistence type="predicted"/>
<dbReference type="GO" id="GO:0045335">
    <property type="term" value="C:phagocytic vesicle"/>
    <property type="evidence" value="ECO:0007669"/>
    <property type="project" value="TreeGrafter"/>
</dbReference>
<gene>
    <name evidence="2" type="ORF">C7455_10743</name>
</gene>
<accession>A0A316GHP1</accession>
<dbReference type="Gene3D" id="2.60.40.2080">
    <property type="match status" value="1"/>
</dbReference>
<dbReference type="InterPro" id="IPR019019">
    <property type="entry name" value="H-type_lectin_domain"/>
</dbReference>
<dbReference type="Pfam" id="PF09458">
    <property type="entry name" value="H_lectin"/>
    <property type="match status" value="1"/>
</dbReference>
<sequence>MKRLNHHLIGADQGSVMMFSDFADNGPMWTGDGPREKRRSVTFTEPFRSLPLVQVAISMWDMDGDTNQRADLRAEKVTEKGFDLVFRTWGDSRVARIRADWLALGEIAGEDDWELY</sequence>
<comment type="caution">
    <text evidence="2">The sequence shown here is derived from an EMBL/GenBank/DDBJ whole genome shotgun (WGS) entry which is preliminary data.</text>
</comment>
<evidence type="ECO:0000313" key="2">
    <source>
        <dbReference type="EMBL" id="PWK59498.1"/>
    </source>
</evidence>
<evidence type="ECO:0000259" key="1">
    <source>
        <dbReference type="Pfam" id="PF09458"/>
    </source>
</evidence>
<feature type="domain" description="H-type lectin" evidence="1">
    <location>
        <begin position="39"/>
        <end position="103"/>
    </location>
</feature>
<evidence type="ECO:0000313" key="3">
    <source>
        <dbReference type="Proteomes" id="UP000245708"/>
    </source>
</evidence>
<keyword evidence="2" id="KW-0430">Lectin</keyword>
<dbReference type="InterPro" id="IPR052487">
    <property type="entry name" value="Galactose-binding_lectin"/>
</dbReference>
<reference evidence="2 3" key="1">
    <citation type="submission" date="2018-05" db="EMBL/GenBank/DDBJ databases">
        <title>Genomic Encyclopedia of Type Strains, Phase IV (KMG-IV): sequencing the most valuable type-strain genomes for metagenomic binning, comparative biology and taxonomic classification.</title>
        <authorList>
            <person name="Goeker M."/>
        </authorList>
    </citation>
    <scope>NUCLEOTIDE SEQUENCE [LARGE SCALE GENOMIC DNA]</scope>
    <source>
        <strain evidence="2 3">DSM 16097</strain>
    </source>
</reference>
<dbReference type="GO" id="GO:0009986">
    <property type="term" value="C:cell surface"/>
    <property type="evidence" value="ECO:0007669"/>
    <property type="project" value="TreeGrafter"/>
</dbReference>
<dbReference type="EMBL" id="QGGW01000007">
    <property type="protein sequence ID" value="PWK59498.1"/>
    <property type="molecule type" value="Genomic_DNA"/>
</dbReference>
<dbReference type="GO" id="GO:0046871">
    <property type="term" value="F:N-acetylgalactosamine binding"/>
    <property type="evidence" value="ECO:0007669"/>
    <property type="project" value="TreeGrafter"/>
</dbReference>
<name>A0A316GHP1_9RHOB</name>
<keyword evidence="3" id="KW-1185">Reference proteome</keyword>
<dbReference type="GO" id="GO:0098636">
    <property type="term" value="C:protein complex involved in cell adhesion"/>
    <property type="evidence" value="ECO:0007669"/>
    <property type="project" value="TreeGrafter"/>
</dbReference>